<dbReference type="RefSeq" id="XP_019857958.1">
    <property type="nucleotide sequence ID" value="XM_020002399.1"/>
</dbReference>
<feature type="region of interest" description="Disordered" evidence="1">
    <location>
        <begin position="12"/>
        <end position="108"/>
    </location>
</feature>
<dbReference type="Proteomes" id="UP000007879">
    <property type="component" value="Unassembled WGS sequence"/>
</dbReference>
<feature type="compositionally biased region" description="Polar residues" evidence="1">
    <location>
        <begin position="19"/>
        <end position="44"/>
    </location>
</feature>
<reference evidence="3" key="1">
    <citation type="journal article" date="2010" name="Nature">
        <title>The Amphimedon queenslandica genome and the evolution of animal complexity.</title>
        <authorList>
            <person name="Srivastava M."/>
            <person name="Simakov O."/>
            <person name="Chapman J."/>
            <person name="Fahey B."/>
            <person name="Gauthier M.E."/>
            <person name="Mitros T."/>
            <person name="Richards G.S."/>
            <person name="Conaco C."/>
            <person name="Dacre M."/>
            <person name="Hellsten U."/>
            <person name="Larroux C."/>
            <person name="Putnam N.H."/>
            <person name="Stanke M."/>
            <person name="Adamska M."/>
            <person name="Darling A."/>
            <person name="Degnan S.M."/>
            <person name="Oakley T.H."/>
            <person name="Plachetzki D.C."/>
            <person name="Zhai Y."/>
            <person name="Adamski M."/>
            <person name="Calcino A."/>
            <person name="Cummins S.F."/>
            <person name="Goodstein D.M."/>
            <person name="Harris C."/>
            <person name="Jackson D.J."/>
            <person name="Leys S.P."/>
            <person name="Shu S."/>
            <person name="Woodcroft B.J."/>
            <person name="Vervoort M."/>
            <person name="Kosik K.S."/>
            <person name="Manning G."/>
            <person name="Degnan B.M."/>
            <person name="Rokhsar D.S."/>
        </authorList>
    </citation>
    <scope>NUCLEOTIDE SEQUENCE [LARGE SCALE GENOMIC DNA]</scope>
</reference>
<evidence type="ECO:0000313" key="2">
    <source>
        <dbReference type="EnsemblMetazoa" id="XP_019857958.1"/>
    </source>
</evidence>
<feature type="compositionally biased region" description="Low complexity" evidence="1">
    <location>
        <begin position="45"/>
        <end position="59"/>
    </location>
</feature>
<name>A0AAN0JMF7_AMPQE</name>
<evidence type="ECO:0000313" key="3">
    <source>
        <dbReference type="Proteomes" id="UP000007879"/>
    </source>
</evidence>
<evidence type="ECO:0000256" key="1">
    <source>
        <dbReference type="SAM" id="MobiDB-lite"/>
    </source>
</evidence>
<organism evidence="2 3">
    <name type="scientific">Amphimedon queenslandica</name>
    <name type="common">Sponge</name>
    <dbReference type="NCBI Taxonomy" id="400682"/>
    <lineage>
        <taxon>Eukaryota</taxon>
        <taxon>Metazoa</taxon>
        <taxon>Porifera</taxon>
        <taxon>Demospongiae</taxon>
        <taxon>Heteroscleromorpha</taxon>
        <taxon>Haplosclerida</taxon>
        <taxon>Niphatidae</taxon>
        <taxon>Amphimedon</taxon>
    </lineage>
</organism>
<dbReference type="AlphaFoldDB" id="A0AAN0JMF7"/>
<reference evidence="2" key="2">
    <citation type="submission" date="2024-06" db="UniProtKB">
        <authorList>
            <consortium name="EnsemblMetazoa"/>
        </authorList>
    </citation>
    <scope>IDENTIFICATION</scope>
</reference>
<accession>A0AAN0JMF7</accession>
<dbReference type="GeneID" id="105314422"/>
<dbReference type="EnsemblMetazoa" id="XM_020002399.1">
    <property type="protein sequence ID" value="XP_019857958.1"/>
    <property type="gene ID" value="LOC105314422"/>
</dbReference>
<sequence>MLHLLINILKSTRKHSDTESGSIAPFSSTAPSNTRGTSKSQSGASQKSPLEQLSSSSTSKRTKASHRGGGGGGGVDEHKKGKGKSRGSGETVIPEKDQNQITSALTKSKTEGADKFWALLEPYFADITENDLHNLQAQDINFDKSLFEIPSQGMGSTTVSSG</sequence>
<proteinExistence type="predicted"/>
<dbReference type="KEGG" id="aqu:105314422"/>
<protein>
    <submittedName>
        <fullName evidence="2">Uncharacterized protein</fullName>
    </submittedName>
</protein>
<keyword evidence="3" id="KW-1185">Reference proteome</keyword>